<dbReference type="Proteomes" id="UP000287823">
    <property type="component" value="Unassembled WGS sequence"/>
</dbReference>
<dbReference type="AlphaFoldDB" id="A0A432WKV5"/>
<dbReference type="RefSeq" id="WP_126797527.1">
    <property type="nucleotide sequence ID" value="NZ_PIPO01000001.1"/>
</dbReference>
<keyword evidence="8" id="KW-0234">DNA repair</keyword>
<dbReference type="GO" id="GO:0008198">
    <property type="term" value="F:ferrous iron binding"/>
    <property type="evidence" value="ECO:0007669"/>
    <property type="project" value="TreeGrafter"/>
</dbReference>
<organism evidence="11 12">
    <name type="scientific">Aliidiomarina soli</name>
    <dbReference type="NCBI Taxonomy" id="1928574"/>
    <lineage>
        <taxon>Bacteria</taxon>
        <taxon>Pseudomonadati</taxon>
        <taxon>Pseudomonadota</taxon>
        <taxon>Gammaproteobacteria</taxon>
        <taxon>Alteromonadales</taxon>
        <taxon>Idiomarinaceae</taxon>
        <taxon>Aliidiomarina</taxon>
    </lineage>
</organism>
<feature type="binding site" evidence="9">
    <location>
        <position position="118"/>
    </location>
    <ligand>
        <name>2-oxoglutarate</name>
        <dbReference type="ChEBI" id="CHEBI:16810"/>
    </ligand>
</feature>
<dbReference type="EMBL" id="PIPO01000001">
    <property type="protein sequence ID" value="RUO34440.1"/>
    <property type="molecule type" value="Genomic_DNA"/>
</dbReference>
<comment type="cofactor">
    <cofactor evidence="1">
        <name>Fe(2+)</name>
        <dbReference type="ChEBI" id="CHEBI:29033"/>
    </cofactor>
</comment>
<dbReference type="PROSITE" id="PS51471">
    <property type="entry name" value="FE2OG_OXY"/>
    <property type="match status" value="1"/>
</dbReference>
<feature type="binding site" evidence="9">
    <location>
        <position position="187"/>
    </location>
    <ligand>
        <name>2-oxoglutarate</name>
        <dbReference type="ChEBI" id="CHEBI:16810"/>
    </ligand>
</feature>
<keyword evidence="4" id="KW-0460">Magnesium</keyword>
<evidence type="ECO:0000256" key="6">
    <source>
        <dbReference type="ARBA" id="ARBA00023002"/>
    </source>
</evidence>
<feature type="binding site" evidence="9">
    <location>
        <position position="203"/>
    </location>
    <ligand>
        <name>2-oxoglutarate</name>
        <dbReference type="ChEBI" id="CHEBI:16810"/>
    </ligand>
</feature>
<keyword evidence="3" id="KW-0227">DNA damage</keyword>
<keyword evidence="7" id="KW-0408">Iron</keyword>
<evidence type="ECO:0000256" key="5">
    <source>
        <dbReference type="ARBA" id="ARBA00022964"/>
    </source>
</evidence>
<name>A0A432WKV5_9GAMM</name>
<accession>A0A432WKV5</accession>
<reference evidence="11 12" key="1">
    <citation type="journal article" date="2011" name="Front. Microbiol.">
        <title>Genomic signatures of strain selection and enhancement in Bacillus atrophaeus var. globigii, a historical biowarfare simulant.</title>
        <authorList>
            <person name="Gibbons H.S."/>
            <person name="Broomall S.M."/>
            <person name="McNew L.A."/>
            <person name="Daligault H."/>
            <person name="Chapman C."/>
            <person name="Bruce D."/>
            <person name="Karavis M."/>
            <person name="Krepps M."/>
            <person name="McGregor P.A."/>
            <person name="Hong C."/>
            <person name="Park K.H."/>
            <person name="Akmal A."/>
            <person name="Feldman A."/>
            <person name="Lin J.S."/>
            <person name="Chang W.E."/>
            <person name="Higgs B.W."/>
            <person name="Demirev P."/>
            <person name="Lindquist J."/>
            <person name="Liem A."/>
            <person name="Fochler E."/>
            <person name="Read T.D."/>
            <person name="Tapia R."/>
            <person name="Johnson S."/>
            <person name="Bishop-Lilly K.A."/>
            <person name="Detter C."/>
            <person name="Han C."/>
            <person name="Sozhamannan S."/>
            <person name="Rosenzweig C.N."/>
            <person name="Skowronski E.W."/>
        </authorList>
    </citation>
    <scope>NUCLEOTIDE SEQUENCE [LARGE SCALE GENOMIC DNA]</scope>
    <source>
        <strain evidence="11 12">Y4G10-17</strain>
    </source>
</reference>
<dbReference type="SUPFAM" id="SSF51197">
    <property type="entry name" value="Clavaminate synthase-like"/>
    <property type="match status" value="1"/>
</dbReference>
<dbReference type="GO" id="GO:0051747">
    <property type="term" value="F:cytosine C-5 DNA demethylase activity"/>
    <property type="evidence" value="ECO:0007669"/>
    <property type="project" value="TreeGrafter"/>
</dbReference>
<keyword evidence="12" id="KW-1185">Reference proteome</keyword>
<keyword evidence="2" id="KW-0479">Metal-binding</keyword>
<comment type="caution">
    <text evidence="11">The sequence shown here is derived from an EMBL/GenBank/DDBJ whole genome shotgun (WGS) entry which is preliminary data.</text>
</comment>
<dbReference type="InterPro" id="IPR037151">
    <property type="entry name" value="AlkB-like_sf"/>
</dbReference>
<evidence type="ECO:0000259" key="10">
    <source>
        <dbReference type="PROSITE" id="PS51471"/>
    </source>
</evidence>
<feature type="domain" description="Fe2OG dioxygenase" evidence="10">
    <location>
        <begin position="111"/>
        <end position="208"/>
    </location>
</feature>
<evidence type="ECO:0000256" key="7">
    <source>
        <dbReference type="ARBA" id="ARBA00023004"/>
    </source>
</evidence>
<evidence type="ECO:0000256" key="9">
    <source>
        <dbReference type="PIRSR" id="PIRSR632852-1"/>
    </source>
</evidence>
<proteinExistence type="predicted"/>
<dbReference type="FunFam" id="2.60.120.590:FF:000004">
    <property type="entry name" value="DNA oxidative demethylase ALKBH2"/>
    <property type="match status" value="1"/>
</dbReference>
<dbReference type="PANTHER" id="PTHR31573">
    <property type="entry name" value="ALPHA-KETOGLUTARATE-DEPENDENT DIOXYGENASE ALKB HOMOLOG 2"/>
    <property type="match status" value="1"/>
</dbReference>
<dbReference type="InterPro" id="IPR005123">
    <property type="entry name" value="Oxoglu/Fe-dep_dioxygenase_dom"/>
</dbReference>
<feature type="binding site" evidence="9">
    <location>
        <position position="120"/>
    </location>
    <ligand>
        <name>2-oxoglutarate</name>
        <dbReference type="ChEBI" id="CHEBI:16810"/>
    </ligand>
</feature>
<sequence length="218" mass="25075">MSHFAVASRRLYIANELQPYRVDITDGDLFYIPGWLTRDESNRYYSKLSQTLEWQQDRIQVFGKWHLIPRLQAWYGDADANYQYSGRTLTPNPWTPELAVLRNKLSESGMASNSVLANCYRNGEDRMGWHSDNEPELGPAPTIASISLGATRCFQLRHKGSRQRIDIELENGSLLIMGGQLQQHWQHGLPTRKRCLDGRINLTFRQVNGRTIRANGLK</sequence>
<feature type="binding site" evidence="9">
    <location>
        <begin position="62"/>
        <end position="64"/>
    </location>
    <ligand>
        <name>substrate</name>
    </ligand>
</feature>
<evidence type="ECO:0000256" key="8">
    <source>
        <dbReference type="ARBA" id="ARBA00023204"/>
    </source>
</evidence>
<evidence type="ECO:0000256" key="4">
    <source>
        <dbReference type="ARBA" id="ARBA00022842"/>
    </source>
</evidence>
<dbReference type="PANTHER" id="PTHR31573:SF1">
    <property type="entry name" value="DNA OXIDATIVE DEMETHYLASE ALKBH2"/>
    <property type="match status" value="1"/>
</dbReference>
<dbReference type="GO" id="GO:0006307">
    <property type="term" value="P:DNA alkylation repair"/>
    <property type="evidence" value="ECO:0007669"/>
    <property type="project" value="TreeGrafter"/>
</dbReference>
<feature type="binding site" evidence="9">
    <location>
        <position position="205"/>
    </location>
    <ligand>
        <name>2-oxoglutarate</name>
        <dbReference type="ChEBI" id="CHEBI:16810"/>
    </ligand>
</feature>
<feature type="binding site" evidence="9">
    <location>
        <position position="130"/>
    </location>
    <ligand>
        <name>2-oxoglutarate</name>
        <dbReference type="ChEBI" id="CHEBI:16810"/>
    </ligand>
</feature>
<feature type="binding site" evidence="9">
    <location>
        <position position="199"/>
    </location>
    <ligand>
        <name>2-oxoglutarate</name>
        <dbReference type="ChEBI" id="CHEBI:16810"/>
    </ligand>
</feature>
<evidence type="ECO:0000256" key="1">
    <source>
        <dbReference type="ARBA" id="ARBA00001954"/>
    </source>
</evidence>
<dbReference type="InterPro" id="IPR032852">
    <property type="entry name" value="ALKBH2"/>
</dbReference>
<gene>
    <name evidence="11" type="ORF">CWE14_00020</name>
</gene>
<evidence type="ECO:0000256" key="2">
    <source>
        <dbReference type="ARBA" id="ARBA00022723"/>
    </source>
</evidence>
<evidence type="ECO:0000313" key="12">
    <source>
        <dbReference type="Proteomes" id="UP000287823"/>
    </source>
</evidence>
<keyword evidence="6" id="KW-0560">Oxidoreductase</keyword>
<dbReference type="InterPro" id="IPR027450">
    <property type="entry name" value="AlkB-like"/>
</dbReference>
<dbReference type="GO" id="GO:0035516">
    <property type="term" value="F:broad specificity oxidative DNA demethylase activity"/>
    <property type="evidence" value="ECO:0007669"/>
    <property type="project" value="TreeGrafter"/>
</dbReference>
<dbReference type="Gene3D" id="2.60.120.590">
    <property type="entry name" value="Alpha-ketoglutarate-dependent dioxygenase AlkB-like"/>
    <property type="match status" value="1"/>
</dbReference>
<evidence type="ECO:0000256" key="3">
    <source>
        <dbReference type="ARBA" id="ARBA00022763"/>
    </source>
</evidence>
<dbReference type="Pfam" id="PF13532">
    <property type="entry name" value="2OG-FeII_Oxy_2"/>
    <property type="match status" value="1"/>
</dbReference>
<protein>
    <submittedName>
        <fullName evidence="11">Alpha-ketoglutarate-dependent dioxygenase AlkB</fullName>
    </submittedName>
</protein>
<evidence type="ECO:0000313" key="11">
    <source>
        <dbReference type="EMBL" id="RUO34440.1"/>
    </source>
</evidence>
<feature type="binding site" evidence="9">
    <location>
        <begin position="82"/>
        <end position="84"/>
    </location>
    <ligand>
        <name>substrate</name>
    </ligand>
</feature>
<keyword evidence="5 11" id="KW-0223">Dioxygenase</keyword>